<sequence length="46" mass="5265">MTLDTIMVTECKGEQTHQNYGVYSASDVIDILKWLHLQGVKAWLEV</sequence>
<geneLocation type="plasmid" evidence="1">
    <name>pL21-1NR</name>
</geneLocation>
<organism evidence="1">
    <name type="scientific">Leclercia adecarboxylata</name>
    <dbReference type="NCBI Taxonomy" id="83655"/>
    <lineage>
        <taxon>Bacteria</taxon>
        <taxon>Pseudomonadati</taxon>
        <taxon>Pseudomonadota</taxon>
        <taxon>Gammaproteobacteria</taxon>
        <taxon>Enterobacterales</taxon>
        <taxon>Enterobacteriaceae</taxon>
        <taxon>Leclercia</taxon>
    </lineage>
</organism>
<name>A0A7G5F647_9ENTR</name>
<dbReference type="EMBL" id="MN423365">
    <property type="protein sequence ID" value="QMV81722.1"/>
    <property type="molecule type" value="Genomic_DNA"/>
</dbReference>
<protein>
    <submittedName>
        <fullName evidence="1">Uncharacterized protein</fullName>
    </submittedName>
</protein>
<reference evidence="1" key="1">
    <citation type="submission" date="2019-09" db="EMBL/GenBank/DDBJ databases">
        <authorList>
            <person name="Zhou D."/>
            <person name="Xu Y."/>
        </authorList>
    </citation>
    <scope>NUCLEOTIDE SEQUENCE</scope>
    <source>
        <strain evidence="1">L21</strain>
        <plasmid evidence="1">pL21-1NR</plasmid>
    </source>
</reference>
<keyword evidence="1" id="KW-0614">Plasmid</keyword>
<proteinExistence type="predicted"/>
<dbReference type="AlphaFoldDB" id="A0A7G5F647"/>
<evidence type="ECO:0000313" key="1">
    <source>
        <dbReference type="EMBL" id="QMV81722.1"/>
    </source>
</evidence>
<accession>A0A7G5F647</accession>